<evidence type="ECO:0000313" key="4">
    <source>
        <dbReference type="Proteomes" id="UP000030651"/>
    </source>
</evidence>
<organism evidence="3 4">
    <name type="scientific">Pestalotiopsis fici (strain W106-1 / CGMCC3.15140)</name>
    <dbReference type="NCBI Taxonomy" id="1229662"/>
    <lineage>
        <taxon>Eukaryota</taxon>
        <taxon>Fungi</taxon>
        <taxon>Dikarya</taxon>
        <taxon>Ascomycota</taxon>
        <taxon>Pezizomycotina</taxon>
        <taxon>Sordariomycetes</taxon>
        <taxon>Xylariomycetidae</taxon>
        <taxon>Amphisphaeriales</taxon>
        <taxon>Sporocadaceae</taxon>
        <taxon>Pestalotiopsis</taxon>
    </lineage>
</organism>
<dbReference type="AlphaFoldDB" id="W3WV66"/>
<keyword evidence="1" id="KW-0175">Coiled coil</keyword>
<accession>W3WV66</accession>
<dbReference type="OrthoDB" id="1394818at2759"/>
<dbReference type="STRING" id="1229662.W3WV66"/>
<dbReference type="EMBL" id="KI912116">
    <property type="protein sequence ID" value="ETS77047.1"/>
    <property type="molecule type" value="Genomic_DNA"/>
</dbReference>
<feature type="compositionally biased region" description="Acidic residues" evidence="2">
    <location>
        <begin position="144"/>
        <end position="153"/>
    </location>
</feature>
<evidence type="ECO:0000313" key="3">
    <source>
        <dbReference type="EMBL" id="ETS77047.1"/>
    </source>
</evidence>
<gene>
    <name evidence="3" type="ORF">PFICI_10921</name>
</gene>
<evidence type="ECO:0000256" key="1">
    <source>
        <dbReference type="SAM" id="Coils"/>
    </source>
</evidence>
<keyword evidence="4" id="KW-1185">Reference proteome</keyword>
<dbReference type="HOGENOM" id="CLU_541920_0_0_1"/>
<dbReference type="KEGG" id="pfy:PFICI_10921"/>
<dbReference type="Proteomes" id="UP000030651">
    <property type="component" value="Unassembled WGS sequence"/>
</dbReference>
<feature type="compositionally biased region" description="Basic and acidic residues" evidence="2">
    <location>
        <begin position="325"/>
        <end position="362"/>
    </location>
</feature>
<feature type="region of interest" description="Disordered" evidence="2">
    <location>
        <begin position="113"/>
        <end position="153"/>
    </location>
</feature>
<feature type="compositionally biased region" description="Polar residues" evidence="2">
    <location>
        <begin position="248"/>
        <end position="257"/>
    </location>
</feature>
<dbReference type="InParanoid" id="W3WV66"/>
<feature type="coiled-coil region" evidence="1">
    <location>
        <begin position="396"/>
        <end position="459"/>
    </location>
</feature>
<feature type="compositionally biased region" description="Polar residues" evidence="2">
    <location>
        <begin position="293"/>
        <end position="305"/>
    </location>
</feature>
<evidence type="ECO:0000256" key="2">
    <source>
        <dbReference type="SAM" id="MobiDB-lite"/>
    </source>
</evidence>
<dbReference type="eggNOG" id="ENOG502TCYR">
    <property type="taxonomic scope" value="Eukaryota"/>
</dbReference>
<dbReference type="GeneID" id="19275934"/>
<feature type="region of interest" description="Disordered" evidence="2">
    <location>
        <begin position="238"/>
        <end position="362"/>
    </location>
</feature>
<reference evidence="4" key="1">
    <citation type="journal article" date="2015" name="BMC Genomics">
        <title>Genomic and transcriptomic analysis of the endophytic fungus Pestalotiopsis fici reveals its lifestyle and high potential for synthesis of natural products.</title>
        <authorList>
            <person name="Wang X."/>
            <person name="Zhang X."/>
            <person name="Liu L."/>
            <person name="Xiang M."/>
            <person name="Wang W."/>
            <person name="Sun X."/>
            <person name="Che Y."/>
            <person name="Guo L."/>
            <person name="Liu G."/>
            <person name="Guo L."/>
            <person name="Wang C."/>
            <person name="Yin W.B."/>
            <person name="Stadler M."/>
            <person name="Zhang X."/>
            <person name="Liu X."/>
        </authorList>
    </citation>
    <scope>NUCLEOTIDE SEQUENCE [LARGE SCALE GENOMIC DNA]</scope>
    <source>
        <strain evidence="4">W106-1 / CGMCC3.15140</strain>
    </source>
</reference>
<dbReference type="RefSeq" id="XP_007837693.1">
    <property type="nucleotide sequence ID" value="XM_007839502.1"/>
</dbReference>
<proteinExistence type="predicted"/>
<sequence length="502" mass="57751">MVQFEYEVGQKTLRNIEECLLPLMPRIGKSFDQMRKARWLFAKSKITSRRASLDSLKLTMTLFLHAIDRVSGDADEAETKEEIENLLGSAKNTKMNFIKAEIFDQAVEHHYEPSDKDNDFIATPIDDDNNNNNNEKRPNSPESSDSENGDSESYEISLIQNGYDYSKVDLSQWVQKHKSNTRIPLQIMLVLSDDQFVEIADHLKVQMAVTSYALVIISGPSSHPQARSTLRRSIDERFSKASSKGIPETQSIAQSEDSLSDGGMESMTNTSETMEDRLGSSWKYTLPNRQEMPRSQPSPRGNENNPADPFLYKNKPSPPNPVRQPSREPPREDPEKLEMKKQLDVNKAEYVKSEAKEQKREFEARIREETEREFRYKLEERDRQEELLNKERAAAAERAKIEIEEARYMAEQVTRDLMEKERQAAEERRKEEAAYIARAQQAARDQIEAERRADESRKKLEAETLARAEQAAQFKLRAEMEAEAAKKNTKGGSLSFFKRLGR</sequence>
<name>W3WV66_PESFW</name>
<protein>
    <submittedName>
        <fullName evidence="3">Uncharacterized protein</fullName>
    </submittedName>
</protein>